<dbReference type="AlphaFoldDB" id="Q13G63"/>
<organism evidence="3 4">
    <name type="scientific">Paraburkholderia xenovorans (strain LB400)</name>
    <dbReference type="NCBI Taxonomy" id="266265"/>
    <lineage>
        <taxon>Bacteria</taxon>
        <taxon>Pseudomonadati</taxon>
        <taxon>Pseudomonadota</taxon>
        <taxon>Betaproteobacteria</taxon>
        <taxon>Burkholderiales</taxon>
        <taxon>Burkholderiaceae</taxon>
        <taxon>Paraburkholderia</taxon>
    </lineage>
</organism>
<dbReference type="PATRIC" id="fig|266265.5.peg.8821"/>
<feature type="domain" description="Hydantoinase B/oxoprolinase" evidence="2">
    <location>
        <begin position="22"/>
        <end position="547"/>
    </location>
</feature>
<feature type="region of interest" description="Disordered" evidence="1">
    <location>
        <begin position="532"/>
        <end position="551"/>
    </location>
</feature>
<evidence type="ECO:0000313" key="3">
    <source>
        <dbReference type="EMBL" id="ABE36926.1"/>
    </source>
</evidence>
<dbReference type="GO" id="GO:0006749">
    <property type="term" value="P:glutathione metabolic process"/>
    <property type="evidence" value="ECO:0007669"/>
    <property type="project" value="TreeGrafter"/>
</dbReference>
<protein>
    <submittedName>
        <fullName evidence="3">5-oxoprolinase (ATP-hydrolyzing)</fullName>
        <ecNumber evidence="3">3.5.2.14</ecNumber>
    </submittedName>
</protein>
<keyword evidence="4" id="KW-1185">Reference proteome</keyword>
<dbReference type="KEGG" id="bxb:DR64_8741"/>
<dbReference type="GO" id="GO:0017168">
    <property type="term" value="F:5-oxoprolinase (ATP-hydrolyzing) activity"/>
    <property type="evidence" value="ECO:0007669"/>
    <property type="project" value="TreeGrafter"/>
</dbReference>
<dbReference type="InterPro" id="IPR045079">
    <property type="entry name" value="Oxoprolinase-like"/>
</dbReference>
<dbReference type="OrthoDB" id="8612863at2"/>
<dbReference type="Proteomes" id="UP000001817">
    <property type="component" value="Chromosome 3"/>
</dbReference>
<gene>
    <name evidence="3" type="ORF">Bxe_C1059</name>
</gene>
<dbReference type="InterPro" id="IPR003692">
    <property type="entry name" value="Hydantoinase_B"/>
</dbReference>
<dbReference type="STRING" id="266265.Bxe_C1059"/>
<evidence type="ECO:0000313" key="4">
    <source>
        <dbReference type="Proteomes" id="UP000001817"/>
    </source>
</evidence>
<keyword evidence="3" id="KW-0378">Hydrolase</keyword>
<dbReference type="Pfam" id="PF02538">
    <property type="entry name" value="Hydantoinase_B"/>
    <property type="match status" value="1"/>
</dbReference>
<dbReference type="PANTHER" id="PTHR11365:SF23">
    <property type="entry name" value="HYPOTHETICAL 5-OXOPROLINASE (EUROFUNG)-RELATED"/>
    <property type="match status" value="1"/>
</dbReference>
<name>Q13G63_PARXL</name>
<dbReference type="KEGG" id="bxe:Bxe_C1059"/>
<proteinExistence type="predicted"/>
<dbReference type="EMBL" id="CP000272">
    <property type="protein sequence ID" value="ABE36926.1"/>
    <property type="molecule type" value="Genomic_DNA"/>
</dbReference>
<evidence type="ECO:0000256" key="1">
    <source>
        <dbReference type="SAM" id="MobiDB-lite"/>
    </source>
</evidence>
<dbReference type="RefSeq" id="WP_011494173.1">
    <property type="nucleotide sequence ID" value="NC_007953.1"/>
</dbReference>
<dbReference type="eggNOG" id="COG0146">
    <property type="taxonomic scope" value="Bacteria"/>
</dbReference>
<dbReference type="PANTHER" id="PTHR11365">
    <property type="entry name" value="5-OXOPROLINASE RELATED"/>
    <property type="match status" value="1"/>
</dbReference>
<dbReference type="GO" id="GO:0047423">
    <property type="term" value="F:N-methylhydantoinase (ATP-hydrolyzing) activity"/>
    <property type="evidence" value="ECO:0007669"/>
    <property type="project" value="UniProtKB-EC"/>
</dbReference>
<evidence type="ECO:0000259" key="2">
    <source>
        <dbReference type="Pfam" id="PF02538"/>
    </source>
</evidence>
<dbReference type="EC" id="3.5.2.14" evidence="3"/>
<sequence>MSSPVISFSEQQAGSSRHTGVDPITVEIIRHALTAIPAQIDSNIVRTAYSPLIYEYKDYAVGIVDHEGNLLSQSQGALPIFVANALGVAVRDGLSIYGATGFRDGDLVFSNHSGTLGQHLNNVVMYAPIFVGEHKSHLFGFMAVISHWMDVGGLVPGSISPFATEIFQEGVQYRSLKLAESGVRNPGVYKTIECNTRFPREVLGDMEAQAAGCVRGAELVAKVIEKYGLRTSREAIDEIWEKSEQASRAAIRAIPDGVYSADSFLDDDGLDLETPIAIGVDVHVSGDTLTVDFSRTHDEVRGAINSGREGGALAAARIAFKYLIEPHEPANEGAFRPLKVVIPDGKFISASANAAMGSYSGPLPTVVDTILKALAPVSRGKVTAGHHGTFGAHIFTGRRPETGERYQHIDTAVGGWGATSTKDGVGPYKSLCHGDTLDVPVEVQEALYPLMLEEVSFRVDSGGAGKTRGGVGVKKRYRVLSGCVVTVMQDRKRCPPWGVGGGLPGAYPTTLHERDGSVSEIRKAELTLVPGDMMETRSGGGGGCGNPFERSPELVSRDVQDGFVSVQVARTIYGVVLREDCSVDVEATAAARRNTHPPQ</sequence>
<accession>Q13G63</accession>
<dbReference type="GO" id="GO:0005829">
    <property type="term" value="C:cytosol"/>
    <property type="evidence" value="ECO:0007669"/>
    <property type="project" value="TreeGrafter"/>
</dbReference>
<reference evidence="3 4" key="1">
    <citation type="journal article" date="2006" name="Proc. Natl. Acad. Sci. U.S.A.">
        <title>Burkholderia xenovorans LB400 harbors a multi-replicon, 9.73-Mbp genome shaped for versatility.</title>
        <authorList>
            <person name="Chain P.S."/>
            <person name="Denef V.J."/>
            <person name="Konstantinidis K.T."/>
            <person name="Vergez L.M."/>
            <person name="Agullo L."/>
            <person name="Reyes V.L."/>
            <person name="Hauser L."/>
            <person name="Cordova M."/>
            <person name="Gomez L."/>
            <person name="Gonzalez M."/>
            <person name="Land M."/>
            <person name="Lao V."/>
            <person name="Larimer F."/>
            <person name="LiPuma J.J."/>
            <person name="Mahenthiralingam E."/>
            <person name="Malfatti S.A."/>
            <person name="Marx C.J."/>
            <person name="Parnell J.J."/>
            <person name="Ramette A."/>
            <person name="Richardson P."/>
            <person name="Seeger M."/>
            <person name="Smith D."/>
            <person name="Spilker T."/>
            <person name="Sul W.J."/>
            <person name="Tsoi T.V."/>
            <person name="Ulrich L.E."/>
            <person name="Zhulin I.B."/>
            <person name="Tiedje J.M."/>
        </authorList>
    </citation>
    <scope>NUCLEOTIDE SEQUENCE [LARGE SCALE GENOMIC DNA]</scope>
    <source>
        <strain evidence="3 4">LB400</strain>
    </source>
</reference>